<accession>A0A915ZET8</accession>
<evidence type="ECO:0000313" key="1">
    <source>
        <dbReference type="EMBL" id="CAB5371940.1"/>
    </source>
</evidence>
<name>A0A915ZET8_9GLOM</name>
<evidence type="ECO:0000313" key="2">
    <source>
        <dbReference type="Proteomes" id="UP000684084"/>
    </source>
</evidence>
<protein>
    <submittedName>
        <fullName evidence="1">Uncharacterized protein</fullName>
    </submittedName>
</protein>
<dbReference type="AlphaFoldDB" id="A0A915ZET8"/>
<dbReference type="EMBL" id="CAGKOT010000030">
    <property type="protein sequence ID" value="CAB5371940.1"/>
    <property type="molecule type" value="Genomic_DNA"/>
</dbReference>
<reference evidence="1" key="1">
    <citation type="submission" date="2020-05" db="EMBL/GenBank/DDBJ databases">
        <authorList>
            <person name="Rincon C."/>
            <person name="Sanders R I."/>
            <person name="Robbins C."/>
            <person name="Chaturvedi A."/>
        </authorList>
    </citation>
    <scope>NUCLEOTIDE SEQUENCE</scope>
    <source>
        <strain evidence="1">CHB12</strain>
    </source>
</reference>
<organism evidence="1 2">
    <name type="scientific">Rhizophagus irregularis</name>
    <dbReference type="NCBI Taxonomy" id="588596"/>
    <lineage>
        <taxon>Eukaryota</taxon>
        <taxon>Fungi</taxon>
        <taxon>Fungi incertae sedis</taxon>
        <taxon>Mucoromycota</taxon>
        <taxon>Glomeromycotina</taxon>
        <taxon>Glomeromycetes</taxon>
        <taxon>Glomerales</taxon>
        <taxon>Glomeraceae</taxon>
        <taxon>Rhizophagus</taxon>
    </lineage>
</organism>
<dbReference type="Proteomes" id="UP000684084">
    <property type="component" value="Unassembled WGS sequence"/>
</dbReference>
<proteinExistence type="predicted"/>
<gene>
    <name evidence="1" type="ORF">CHRIB12_LOCUS13280</name>
</gene>
<comment type="caution">
    <text evidence="1">The sequence shown here is derived from an EMBL/GenBank/DDBJ whole genome shotgun (WGS) entry which is preliminary data.</text>
</comment>
<sequence>MLNLSSKESELTESELTELELTQYLEEGGMGVEPLLNLKLIKIYLFLKGICKANPANLILVHMTLTCR</sequence>